<reference evidence="1" key="1">
    <citation type="submission" date="2015-08" db="EMBL/GenBank/DDBJ databases">
        <title>Candidatus Bacteriodes Periocalifornicus.</title>
        <authorList>
            <person name="McLean J.S."/>
            <person name="Kelley S."/>
        </authorList>
    </citation>
    <scope>NUCLEOTIDE SEQUENCE [LARGE SCALE GENOMIC DNA]</scope>
    <source>
        <strain evidence="1">12B</strain>
    </source>
</reference>
<dbReference type="EMBL" id="LIIK01000021">
    <property type="protein sequence ID" value="KQM08812.1"/>
    <property type="molecule type" value="Genomic_DNA"/>
</dbReference>
<dbReference type="STRING" id="1702214.AL399_05315"/>
<dbReference type="PATRIC" id="fig|1702214.3.peg.2086"/>
<dbReference type="Proteomes" id="UP000054172">
    <property type="component" value="Unassembled WGS sequence"/>
</dbReference>
<keyword evidence="2" id="KW-1185">Reference proteome</keyword>
<comment type="caution">
    <text evidence="1">The sequence shown here is derived from an EMBL/GenBank/DDBJ whole genome shotgun (WGS) entry which is preliminary data.</text>
</comment>
<organism evidence="1 2">
    <name type="scientific">Candidatus [Bacteroides] periocalifornicus</name>
    <dbReference type="NCBI Taxonomy" id="1702214"/>
    <lineage>
        <taxon>Bacteria</taxon>
        <taxon>Pseudomonadati</taxon>
        <taxon>Bacteroidota</taxon>
    </lineage>
</organism>
<proteinExistence type="predicted"/>
<evidence type="ECO:0000313" key="2">
    <source>
        <dbReference type="Proteomes" id="UP000054172"/>
    </source>
</evidence>
<protein>
    <recommendedName>
        <fullName evidence="3">SPOR domain-containing protein</fullName>
    </recommendedName>
</protein>
<sequence>MGKYRISFSLLFTFSLLAGVTYGQGSDIVARLQAESSSMGRVEISQPANVANALRLYQAEHTSRPTLRGFRVRIYRGVGKEARKKSEVIMEQALSLWPGERVYRTYDSPYYKVSVGDCRTRFDALYLRNRLLSKFPEAFVIADVINFPPTLLDSTQSAPSAPPSK</sequence>
<dbReference type="AlphaFoldDB" id="A0A0Q4B7L4"/>
<accession>A0A0Q4B7L4</accession>
<name>A0A0Q4B7L4_9BACT</name>
<evidence type="ECO:0000313" key="1">
    <source>
        <dbReference type="EMBL" id="KQM08812.1"/>
    </source>
</evidence>
<evidence type="ECO:0008006" key="3">
    <source>
        <dbReference type="Google" id="ProtNLM"/>
    </source>
</evidence>
<gene>
    <name evidence="1" type="ORF">AL399_05315</name>
</gene>